<dbReference type="PROSITE" id="PS51257">
    <property type="entry name" value="PROKAR_LIPOPROTEIN"/>
    <property type="match status" value="1"/>
</dbReference>
<reference evidence="4 5" key="1">
    <citation type="submission" date="2019-10" db="EMBL/GenBank/DDBJ databases">
        <title>Extracellular Electron Transfer in a Candidatus Methanoperedens spp. Enrichment Culture.</title>
        <authorList>
            <person name="Berger S."/>
            <person name="Rangel Shaw D."/>
            <person name="Berben T."/>
            <person name="In 'T Zandt M."/>
            <person name="Frank J."/>
            <person name="Reimann J."/>
            <person name="Jetten M.S.M."/>
            <person name="Welte C.U."/>
        </authorList>
    </citation>
    <scope>NUCLEOTIDE SEQUENCE [LARGE SCALE GENOMIC DNA]</scope>
    <source>
        <strain evidence="4">SB12</strain>
    </source>
</reference>
<feature type="signal peptide" evidence="2">
    <location>
        <begin position="1"/>
        <end position="27"/>
    </location>
</feature>
<dbReference type="InterPro" id="IPR046357">
    <property type="entry name" value="PPIase_dom_sf"/>
</dbReference>
<dbReference type="PANTHER" id="PTHR47637">
    <property type="entry name" value="CHAPERONE SURA"/>
    <property type="match status" value="1"/>
</dbReference>
<dbReference type="Gene3D" id="3.10.50.40">
    <property type="match status" value="1"/>
</dbReference>
<evidence type="ECO:0000256" key="2">
    <source>
        <dbReference type="SAM" id="SignalP"/>
    </source>
</evidence>
<evidence type="ECO:0000313" key="4">
    <source>
        <dbReference type="EMBL" id="KAB2933328.1"/>
    </source>
</evidence>
<dbReference type="SUPFAM" id="SSF109998">
    <property type="entry name" value="Triger factor/SurA peptide-binding domain-like"/>
    <property type="match status" value="1"/>
</dbReference>
<dbReference type="AlphaFoldDB" id="A0A833M2C0"/>
<evidence type="ECO:0000259" key="3">
    <source>
        <dbReference type="Pfam" id="PF00639"/>
    </source>
</evidence>
<dbReference type="InterPro" id="IPR027304">
    <property type="entry name" value="Trigger_fact/SurA_dom_sf"/>
</dbReference>
<sequence>MKRFLSLPLRSLLFLALSLFASACSSADEKQAQIKKFDKSTVEGERINSVRLLVGTRPITDIDYEDGSALVKLFRQGRATPKEVENFLIEKSIVDQVAEEESIVVSDERIDNEIKRRMEMAKETDEEAFKARIERETQVSFRLWKESLRYQMVRQQIVQIKVTIPQPDEKEVEKFYKQNAHRVGVELLFREIVFPVAPTIAAEREIDKRARQVHSQVSANPASFGDVARSLPENVSAFKAGGGIRLWIPIDDLAREDRVLAGMLYNLPQGAVSPVFRDSTNRYRIVLLEGKRPVSLEKIREMIRMQLFYDKADESFERWIEERKRNLVIRKPGEPQGK</sequence>
<dbReference type="InterPro" id="IPR000297">
    <property type="entry name" value="PPIase_PpiC"/>
</dbReference>
<dbReference type="SUPFAM" id="SSF54534">
    <property type="entry name" value="FKBP-like"/>
    <property type="match status" value="1"/>
</dbReference>
<dbReference type="InterPro" id="IPR050280">
    <property type="entry name" value="OMP_Chaperone_SurA"/>
</dbReference>
<proteinExistence type="predicted"/>
<dbReference type="Proteomes" id="UP000460298">
    <property type="component" value="Unassembled WGS sequence"/>
</dbReference>
<dbReference type="EMBL" id="WBUI01000006">
    <property type="protein sequence ID" value="KAB2933328.1"/>
    <property type="molecule type" value="Genomic_DNA"/>
</dbReference>
<dbReference type="Gene3D" id="1.10.4030.10">
    <property type="entry name" value="Porin chaperone SurA, peptide-binding domain"/>
    <property type="match status" value="1"/>
</dbReference>
<keyword evidence="1 2" id="KW-0732">Signal</keyword>
<accession>A0A833M2C0</accession>
<dbReference type="GO" id="GO:0003755">
    <property type="term" value="F:peptidyl-prolyl cis-trans isomerase activity"/>
    <property type="evidence" value="ECO:0007669"/>
    <property type="project" value="InterPro"/>
</dbReference>
<comment type="caution">
    <text evidence="4">The sequence shown here is derived from an EMBL/GenBank/DDBJ whole genome shotgun (WGS) entry which is preliminary data.</text>
</comment>
<protein>
    <recommendedName>
        <fullName evidence="3">PpiC domain-containing protein</fullName>
    </recommendedName>
</protein>
<organism evidence="4 5">
    <name type="scientific">Leptonema illini</name>
    <dbReference type="NCBI Taxonomy" id="183"/>
    <lineage>
        <taxon>Bacteria</taxon>
        <taxon>Pseudomonadati</taxon>
        <taxon>Spirochaetota</taxon>
        <taxon>Spirochaetia</taxon>
        <taxon>Leptospirales</taxon>
        <taxon>Leptospiraceae</taxon>
        <taxon>Leptonema</taxon>
    </lineage>
</organism>
<feature type="chain" id="PRO_5032427351" description="PpiC domain-containing protein" evidence="2">
    <location>
        <begin position="28"/>
        <end position="338"/>
    </location>
</feature>
<name>A0A833M2C0_9LEPT</name>
<gene>
    <name evidence="4" type="ORF">F9K24_08240</name>
</gene>
<dbReference type="Pfam" id="PF00639">
    <property type="entry name" value="Rotamase"/>
    <property type="match status" value="1"/>
</dbReference>
<evidence type="ECO:0000256" key="1">
    <source>
        <dbReference type="ARBA" id="ARBA00022729"/>
    </source>
</evidence>
<evidence type="ECO:0000313" key="5">
    <source>
        <dbReference type="Proteomes" id="UP000460298"/>
    </source>
</evidence>
<feature type="domain" description="PpiC" evidence="3">
    <location>
        <begin position="193"/>
        <end position="288"/>
    </location>
</feature>
<dbReference type="PANTHER" id="PTHR47637:SF1">
    <property type="entry name" value="CHAPERONE SURA"/>
    <property type="match status" value="1"/>
</dbReference>